<keyword evidence="3" id="KW-1185">Reference proteome</keyword>
<evidence type="ECO:0000256" key="1">
    <source>
        <dbReference type="SAM" id="MobiDB-lite"/>
    </source>
</evidence>
<reference evidence="2 3" key="1">
    <citation type="journal article" date="2016" name="Mol. Biol. Evol.">
        <title>Comparative Genomics of Early-Diverging Mushroom-Forming Fungi Provides Insights into the Origins of Lignocellulose Decay Capabilities.</title>
        <authorList>
            <person name="Nagy L.G."/>
            <person name="Riley R."/>
            <person name="Tritt A."/>
            <person name="Adam C."/>
            <person name="Daum C."/>
            <person name="Floudas D."/>
            <person name="Sun H."/>
            <person name="Yadav J.S."/>
            <person name="Pangilinan J."/>
            <person name="Larsson K.H."/>
            <person name="Matsuura K."/>
            <person name="Barry K."/>
            <person name="Labutti K."/>
            <person name="Kuo R."/>
            <person name="Ohm R.A."/>
            <person name="Bhattacharya S.S."/>
            <person name="Shirouzu T."/>
            <person name="Yoshinaga Y."/>
            <person name="Martin F.M."/>
            <person name="Grigoriev I.V."/>
            <person name="Hibbett D.S."/>
        </authorList>
    </citation>
    <scope>NUCLEOTIDE SEQUENCE [LARGE SCALE GENOMIC DNA]</scope>
    <source>
        <strain evidence="2 3">HHB9708</strain>
    </source>
</reference>
<dbReference type="EMBL" id="KV419451">
    <property type="protein sequence ID" value="KZS87366.1"/>
    <property type="molecule type" value="Genomic_DNA"/>
</dbReference>
<accession>A0A164N567</accession>
<sequence>MSLRLSPEFVPCASPEELARLDIVPDTVSTANIETITGERQDATPETGGPPPADGTCQSTSSNAIPLGMKAAMALPKDIPKRKPKNRRAKKKLVHPMRPEPMGDENTVIPSIIGSYYWVFKKVGDQKPVFLNLNTVSPQTTSLTPPRMSHGALTITLRDYTSPIVPSNVVGYFEHEAVKYVITKVEEHDIYVWLRERWTRCWRLVLEHSEPKPHAASTSKPPKHGETNMDVGTPHELLICGLRDSHNTPFVELVLRTKGTKRLVLIGKKFRDNVAPQLSQKEMDELKALTTFVKIGADPKDVGGLDNGGDEEDGPLMITTIPTPPTSPSPLEDGEVDEYTFAGGSAGPSTTSLQKRSREDRLDVHFEQRKKMRTA</sequence>
<feature type="region of interest" description="Disordered" evidence="1">
    <location>
        <begin position="79"/>
        <end position="102"/>
    </location>
</feature>
<protein>
    <submittedName>
        <fullName evidence="2">Uncharacterized protein</fullName>
    </submittedName>
</protein>
<feature type="compositionally biased region" description="Basic and acidic residues" evidence="1">
    <location>
        <begin position="356"/>
        <end position="369"/>
    </location>
</feature>
<organism evidence="2 3">
    <name type="scientific">Sistotremastrum niveocremeum HHB9708</name>
    <dbReference type="NCBI Taxonomy" id="1314777"/>
    <lineage>
        <taxon>Eukaryota</taxon>
        <taxon>Fungi</taxon>
        <taxon>Dikarya</taxon>
        <taxon>Basidiomycota</taxon>
        <taxon>Agaricomycotina</taxon>
        <taxon>Agaricomycetes</taxon>
        <taxon>Sistotremastrales</taxon>
        <taxon>Sistotremastraceae</taxon>
        <taxon>Sertulicium</taxon>
        <taxon>Sertulicium niveocremeum</taxon>
    </lineage>
</organism>
<feature type="region of interest" description="Disordered" evidence="1">
    <location>
        <begin position="34"/>
        <end position="63"/>
    </location>
</feature>
<gene>
    <name evidence="2" type="ORF">SISNIDRAFT_498491</name>
</gene>
<feature type="region of interest" description="Disordered" evidence="1">
    <location>
        <begin position="320"/>
        <end position="375"/>
    </location>
</feature>
<evidence type="ECO:0000313" key="3">
    <source>
        <dbReference type="Proteomes" id="UP000076722"/>
    </source>
</evidence>
<name>A0A164N567_9AGAM</name>
<dbReference type="Proteomes" id="UP000076722">
    <property type="component" value="Unassembled WGS sequence"/>
</dbReference>
<dbReference type="AlphaFoldDB" id="A0A164N567"/>
<evidence type="ECO:0000313" key="2">
    <source>
        <dbReference type="EMBL" id="KZS87366.1"/>
    </source>
</evidence>
<feature type="compositionally biased region" description="Basic residues" evidence="1">
    <location>
        <begin position="80"/>
        <end position="95"/>
    </location>
</feature>
<proteinExistence type="predicted"/>